<name>A0AAW9H9X3_9ACTO</name>
<reference evidence="1 3" key="1">
    <citation type="submission" date="2023-10" db="EMBL/GenBank/DDBJ databases">
        <title>Whole Genome based description of the genera Actinobaculum and Actinotignum reveals a complex phylogenetic relationship within the species included in the genus Actinotignum.</title>
        <authorList>
            <person name="Jensen C.S."/>
            <person name="Dargis R."/>
            <person name="Kemp M."/>
            <person name="Christensen J.J."/>
        </authorList>
    </citation>
    <scope>NUCLEOTIDE SEQUENCE</scope>
    <source>
        <strain evidence="2 3">SLA_B089</strain>
        <strain evidence="1">SLA_B245</strain>
    </source>
</reference>
<dbReference type="InterPro" id="IPR019932">
    <property type="entry name" value="CHP03543"/>
</dbReference>
<evidence type="ECO:0000313" key="1">
    <source>
        <dbReference type="EMBL" id="MDY5139804.1"/>
    </source>
</evidence>
<dbReference type="EMBL" id="JAWNFY010000002">
    <property type="protein sequence ID" value="MDY5145636.1"/>
    <property type="molecule type" value="Genomic_DNA"/>
</dbReference>
<dbReference type="NCBIfam" id="TIGR03544">
    <property type="entry name" value="DivI1A_domain"/>
    <property type="match status" value="2"/>
</dbReference>
<dbReference type="GeneID" id="92813922"/>
<protein>
    <submittedName>
        <fullName evidence="1">DivIVA domain-containing protein</fullName>
    </submittedName>
</protein>
<accession>A0AAW9H9X3</accession>
<sequence>MSTFKRVGPLTRGYNTEQVDDFLARAKDAYSRGTGDMDETDVRRVGFSRQRGGYDPARVDAALDRLEAAFIHLKRANTIGARGEQAWLNLAYQDAKSLYPRLLRPAGQRFADAEGWGYRKTDVDELLDRLARYFDGEETVTSEVVRDAIFPESRGKNAYDEAVVDVFLERAVSVLLAVE</sequence>
<dbReference type="Proteomes" id="UP001284901">
    <property type="component" value="Unassembled WGS sequence"/>
</dbReference>
<organism evidence="1 4">
    <name type="scientific">Actinotignum timonense</name>
    <dbReference type="NCBI Taxonomy" id="1870995"/>
    <lineage>
        <taxon>Bacteria</taxon>
        <taxon>Bacillati</taxon>
        <taxon>Actinomycetota</taxon>
        <taxon>Actinomycetes</taxon>
        <taxon>Actinomycetales</taxon>
        <taxon>Actinomycetaceae</taxon>
        <taxon>Actinotignum</taxon>
    </lineage>
</organism>
<dbReference type="AlphaFoldDB" id="A0AAW9H9X3"/>
<evidence type="ECO:0000313" key="2">
    <source>
        <dbReference type="EMBL" id="MDY5145636.1"/>
    </source>
</evidence>
<evidence type="ECO:0000313" key="3">
    <source>
        <dbReference type="Proteomes" id="UP001284901"/>
    </source>
</evidence>
<dbReference type="NCBIfam" id="TIGR03543">
    <property type="entry name" value="divI1A_rptt_fam"/>
    <property type="match status" value="1"/>
</dbReference>
<gene>
    <name evidence="1" type="ORF">R6G74_00525</name>
    <name evidence="2" type="ORF">R6P33_01185</name>
</gene>
<comment type="caution">
    <text evidence="1">The sequence shown here is derived from an EMBL/GenBank/DDBJ whole genome shotgun (WGS) entry which is preliminary data.</text>
</comment>
<evidence type="ECO:0000313" key="4">
    <source>
        <dbReference type="Proteomes" id="UP001288320"/>
    </source>
</evidence>
<dbReference type="InterPro" id="IPR019933">
    <property type="entry name" value="DivIVA_domain"/>
</dbReference>
<dbReference type="RefSeq" id="WP_051278233.1">
    <property type="nucleotide sequence ID" value="NZ_CAUPFC010000001.1"/>
</dbReference>
<proteinExistence type="predicted"/>
<dbReference type="Gene3D" id="6.10.250.660">
    <property type="match status" value="1"/>
</dbReference>
<dbReference type="Proteomes" id="UP001288320">
    <property type="component" value="Unassembled WGS sequence"/>
</dbReference>
<keyword evidence="3" id="KW-1185">Reference proteome</keyword>
<dbReference type="EMBL" id="JAWNFV010000001">
    <property type="protein sequence ID" value="MDY5139804.1"/>
    <property type="molecule type" value="Genomic_DNA"/>
</dbReference>